<feature type="transmembrane region" description="Helical" evidence="8">
    <location>
        <begin position="37"/>
        <end position="60"/>
    </location>
</feature>
<dbReference type="FunFam" id="1.20.1720.10:FF:000013">
    <property type="entry name" value="Related to multidrug resistance proteins"/>
    <property type="match status" value="1"/>
</dbReference>
<keyword evidence="3" id="KW-0813">Transport</keyword>
<dbReference type="Pfam" id="PF07690">
    <property type="entry name" value="MFS_1"/>
    <property type="match status" value="1"/>
</dbReference>
<feature type="transmembrane region" description="Helical" evidence="8">
    <location>
        <begin position="428"/>
        <end position="449"/>
    </location>
</feature>
<feature type="compositionally biased region" description="Polar residues" evidence="7">
    <location>
        <begin position="8"/>
        <end position="25"/>
    </location>
</feature>
<evidence type="ECO:0000259" key="9">
    <source>
        <dbReference type="PROSITE" id="PS50850"/>
    </source>
</evidence>
<dbReference type="PANTHER" id="PTHR23501">
    <property type="entry name" value="MAJOR FACILITATOR SUPERFAMILY"/>
    <property type="match status" value="1"/>
</dbReference>
<feature type="transmembrane region" description="Helical" evidence="8">
    <location>
        <begin position="258"/>
        <end position="276"/>
    </location>
</feature>
<evidence type="ECO:0000256" key="5">
    <source>
        <dbReference type="ARBA" id="ARBA00022989"/>
    </source>
</evidence>
<dbReference type="GO" id="GO:0015174">
    <property type="term" value="F:basic amino acid transmembrane transporter activity"/>
    <property type="evidence" value="ECO:0007669"/>
    <property type="project" value="TreeGrafter"/>
</dbReference>
<dbReference type="InterPro" id="IPR011701">
    <property type="entry name" value="MFS"/>
</dbReference>
<name>A0A067SFV8_GALM3</name>
<feature type="transmembrane region" description="Helical" evidence="8">
    <location>
        <begin position="333"/>
        <end position="353"/>
    </location>
</feature>
<dbReference type="OrthoDB" id="3437016at2759"/>
<dbReference type="Gene3D" id="1.20.1250.20">
    <property type="entry name" value="MFS general substrate transporter like domains"/>
    <property type="match status" value="1"/>
</dbReference>
<evidence type="ECO:0000256" key="1">
    <source>
        <dbReference type="ARBA" id="ARBA00004127"/>
    </source>
</evidence>
<feature type="transmembrane region" description="Helical" evidence="8">
    <location>
        <begin position="392"/>
        <end position="416"/>
    </location>
</feature>
<keyword evidence="6 8" id="KW-0472">Membrane</keyword>
<dbReference type="AlphaFoldDB" id="A0A067SFV8"/>
<dbReference type="GO" id="GO:0012505">
    <property type="term" value="C:endomembrane system"/>
    <property type="evidence" value="ECO:0007669"/>
    <property type="project" value="UniProtKB-SubCell"/>
</dbReference>
<reference evidence="11" key="1">
    <citation type="journal article" date="2014" name="Proc. Natl. Acad. Sci. U.S.A.">
        <title>Extensive sampling of basidiomycete genomes demonstrates inadequacy of the white-rot/brown-rot paradigm for wood decay fungi.</title>
        <authorList>
            <person name="Riley R."/>
            <person name="Salamov A.A."/>
            <person name="Brown D.W."/>
            <person name="Nagy L.G."/>
            <person name="Floudas D."/>
            <person name="Held B.W."/>
            <person name="Levasseur A."/>
            <person name="Lombard V."/>
            <person name="Morin E."/>
            <person name="Otillar R."/>
            <person name="Lindquist E.A."/>
            <person name="Sun H."/>
            <person name="LaButti K.M."/>
            <person name="Schmutz J."/>
            <person name="Jabbour D."/>
            <person name="Luo H."/>
            <person name="Baker S.E."/>
            <person name="Pisabarro A.G."/>
            <person name="Walton J.D."/>
            <person name="Blanchette R.A."/>
            <person name="Henrissat B."/>
            <person name="Martin F."/>
            <person name="Cullen D."/>
            <person name="Hibbett D.S."/>
            <person name="Grigoriev I.V."/>
        </authorList>
    </citation>
    <scope>NUCLEOTIDE SEQUENCE [LARGE SCALE GENOMIC DNA]</scope>
    <source>
        <strain evidence="11">CBS 339.88</strain>
    </source>
</reference>
<organism evidence="10 11">
    <name type="scientific">Galerina marginata (strain CBS 339.88)</name>
    <dbReference type="NCBI Taxonomy" id="685588"/>
    <lineage>
        <taxon>Eukaryota</taxon>
        <taxon>Fungi</taxon>
        <taxon>Dikarya</taxon>
        <taxon>Basidiomycota</taxon>
        <taxon>Agaricomycotina</taxon>
        <taxon>Agaricomycetes</taxon>
        <taxon>Agaricomycetidae</taxon>
        <taxon>Agaricales</taxon>
        <taxon>Agaricineae</taxon>
        <taxon>Strophariaceae</taxon>
        <taxon>Galerina</taxon>
    </lineage>
</organism>
<feature type="region of interest" description="Disordered" evidence="7">
    <location>
        <begin position="1"/>
        <end position="25"/>
    </location>
</feature>
<dbReference type="PANTHER" id="PTHR23501:SF84">
    <property type="entry name" value="VACUOLAR MEMBRANE AMINO ACID UPTAKE TRANSPORTER FNX2"/>
    <property type="match status" value="1"/>
</dbReference>
<evidence type="ECO:0000256" key="6">
    <source>
        <dbReference type="ARBA" id="ARBA00023136"/>
    </source>
</evidence>
<comment type="subcellular location">
    <subcellularLocation>
        <location evidence="1">Endomembrane system</location>
        <topology evidence="1">Multi-pass membrane protein</topology>
    </subcellularLocation>
</comment>
<dbReference type="STRING" id="685588.A0A067SFV8"/>
<dbReference type="SUPFAM" id="SSF103473">
    <property type="entry name" value="MFS general substrate transporter"/>
    <property type="match status" value="1"/>
</dbReference>
<feature type="transmembrane region" description="Helical" evidence="8">
    <location>
        <begin position="229"/>
        <end position="246"/>
    </location>
</feature>
<dbReference type="CDD" id="cd17502">
    <property type="entry name" value="MFS_Azr1_MDR_like"/>
    <property type="match status" value="1"/>
</dbReference>
<protein>
    <recommendedName>
        <fullName evidence="9">Major facilitator superfamily (MFS) profile domain-containing protein</fullName>
    </recommendedName>
</protein>
<feature type="transmembrane region" description="Helical" evidence="8">
    <location>
        <begin position="127"/>
        <end position="151"/>
    </location>
</feature>
<dbReference type="EMBL" id="KL142422">
    <property type="protein sequence ID" value="KDR66619.1"/>
    <property type="molecule type" value="Genomic_DNA"/>
</dbReference>
<dbReference type="GO" id="GO:0000329">
    <property type="term" value="C:fungal-type vacuole membrane"/>
    <property type="evidence" value="ECO:0007669"/>
    <property type="project" value="TreeGrafter"/>
</dbReference>
<keyword evidence="4 8" id="KW-0812">Transmembrane</keyword>
<feature type="transmembrane region" description="Helical" evidence="8">
    <location>
        <begin position="360"/>
        <end position="386"/>
    </location>
</feature>
<feature type="transmembrane region" description="Helical" evidence="8">
    <location>
        <begin position="163"/>
        <end position="182"/>
    </location>
</feature>
<evidence type="ECO:0000256" key="7">
    <source>
        <dbReference type="SAM" id="MobiDB-lite"/>
    </source>
</evidence>
<evidence type="ECO:0000313" key="11">
    <source>
        <dbReference type="Proteomes" id="UP000027222"/>
    </source>
</evidence>
<feature type="transmembrane region" description="Helical" evidence="8">
    <location>
        <begin position="501"/>
        <end position="520"/>
    </location>
</feature>
<feature type="domain" description="Major facilitator superfamily (MFS) profile" evidence="9">
    <location>
        <begin position="37"/>
        <end position="525"/>
    </location>
</feature>
<comment type="similarity">
    <text evidence="2">Belongs to the major facilitator superfamily.</text>
</comment>
<keyword evidence="11" id="KW-1185">Reference proteome</keyword>
<dbReference type="InterPro" id="IPR036259">
    <property type="entry name" value="MFS_trans_sf"/>
</dbReference>
<proteinExistence type="inferred from homology"/>
<feature type="transmembrane region" description="Helical" evidence="8">
    <location>
        <begin position="297"/>
        <end position="321"/>
    </location>
</feature>
<evidence type="ECO:0000313" key="10">
    <source>
        <dbReference type="EMBL" id="KDR66619.1"/>
    </source>
</evidence>
<feature type="transmembrane region" description="Helical" evidence="8">
    <location>
        <begin position="102"/>
        <end position="121"/>
    </location>
</feature>
<accession>A0A067SFV8</accession>
<evidence type="ECO:0000256" key="2">
    <source>
        <dbReference type="ARBA" id="ARBA00008335"/>
    </source>
</evidence>
<dbReference type="HOGENOM" id="CLU_000960_22_3_1"/>
<gene>
    <name evidence="10" type="ORF">GALMADRAFT_232467</name>
</gene>
<keyword evidence="5 8" id="KW-1133">Transmembrane helix</keyword>
<dbReference type="PROSITE" id="PS50850">
    <property type="entry name" value="MFS"/>
    <property type="match status" value="1"/>
</dbReference>
<feature type="transmembrane region" description="Helical" evidence="8">
    <location>
        <begin position="188"/>
        <end position="208"/>
    </location>
</feature>
<evidence type="ECO:0000256" key="4">
    <source>
        <dbReference type="ARBA" id="ARBA00022692"/>
    </source>
</evidence>
<sequence length="529" mass="56362">MADERSPLVQNGTQQDYSRGDSEQTAIDTPQKSHLTFIIPMAVGIFLGAMDQTIVVSSYASIGSELNQLQNTSWIATSYLLTITSFQPLYGKLSDIFGRKSCLLFAYIVFAIGCLLCGLSRNMNELIASRVIAGIGGGGMQTVVSIIVSDVVPLRNRGTWQGILNIVYGSGNSVGAFLGGYLADTIGWRWSFLLQVPIAVIAILAVSLSLHLPKRETGDFKAKLKRVDFGGAISLVFAVFFLLFALDRGGNIAWNDRYTISSLVAFGVSSVIFGFIEMEFASEPFAPKRIIVNRSLIASYLVNFFGIASAFTQLFHVSLYFQAVQGKSASEAGLWLIVAVVGGLTGSLSGGLIMQATGKFYALTVLGYAALFMGTIVVTLTSGVVLASTVGIAIGLIISSLGNGSGITTSLISLIANAGQADQAIATAVSYLFRSLGSVVGLSIGSTLIQTTLRSALQRKLSGGDVEEIIKNVRESLKYLDKLDPTTRAAVRGSYEEAIHVTFWFSVAMAACGLLSSLFIKEKPLATRT</sequence>
<evidence type="ECO:0000256" key="8">
    <source>
        <dbReference type="SAM" id="Phobius"/>
    </source>
</evidence>
<dbReference type="InterPro" id="IPR020846">
    <property type="entry name" value="MFS_dom"/>
</dbReference>
<dbReference type="Gene3D" id="1.20.1720.10">
    <property type="entry name" value="Multidrug resistance protein D"/>
    <property type="match status" value="1"/>
</dbReference>
<dbReference type="Proteomes" id="UP000027222">
    <property type="component" value="Unassembled WGS sequence"/>
</dbReference>
<evidence type="ECO:0000256" key="3">
    <source>
        <dbReference type="ARBA" id="ARBA00022448"/>
    </source>
</evidence>